<evidence type="ECO:0000256" key="5">
    <source>
        <dbReference type="ARBA" id="ARBA00022692"/>
    </source>
</evidence>
<keyword evidence="9" id="KW-0472">Membrane</keyword>
<dbReference type="OrthoDB" id="5874059at2759"/>
<dbReference type="InterPro" id="IPR001873">
    <property type="entry name" value="ENaC"/>
</dbReference>
<accession>A0A1J1IP96</accession>
<evidence type="ECO:0000313" key="14">
    <source>
        <dbReference type="Proteomes" id="UP000183832"/>
    </source>
</evidence>
<comment type="subcellular location">
    <subcellularLocation>
        <location evidence="1">Membrane</location>
        <topology evidence="1">Multi-pass membrane protein</topology>
    </subcellularLocation>
</comment>
<keyword evidence="10 12" id="KW-0739">Sodium transport</keyword>
<dbReference type="Pfam" id="PF00858">
    <property type="entry name" value="ASC"/>
    <property type="match status" value="1"/>
</dbReference>
<dbReference type="Gene3D" id="2.60.470.10">
    <property type="entry name" value="Acid-sensing ion channels like domains"/>
    <property type="match status" value="1"/>
</dbReference>
<keyword evidence="5 12" id="KW-0812">Transmembrane</keyword>
<keyword evidence="7" id="KW-0915">Sodium</keyword>
<name>A0A1J1IP96_9DIPT</name>
<dbReference type="PANTHER" id="PTHR11690:SF300">
    <property type="entry name" value="PICKPOCKET PROTEIN 19"/>
    <property type="match status" value="1"/>
</dbReference>
<evidence type="ECO:0000256" key="4">
    <source>
        <dbReference type="ARBA" id="ARBA00022461"/>
    </source>
</evidence>
<evidence type="ECO:0000256" key="9">
    <source>
        <dbReference type="ARBA" id="ARBA00023136"/>
    </source>
</evidence>
<dbReference type="GO" id="GO:0005886">
    <property type="term" value="C:plasma membrane"/>
    <property type="evidence" value="ECO:0007669"/>
    <property type="project" value="TreeGrafter"/>
</dbReference>
<evidence type="ECO:0000313" key="13">
    <source>
        <dbReference type="EMBL" id="CRL00902.1"/>
    </source>
</evidence>
<keyword evidence="4 12" id="KW-0894">Sodium channel</keyword>
<keyword evidence="6" id="KW-1133">Transmembrane helix</keyword>
<evidence type="ECO:0000256" key="2">
    <source>
        <dbReference type="ARBA" id="ARBA00007193"/>
    </source>
</evidence>
<keyword evidence="11 12" id="KW-0407">Ion channel</keyword>
<evidence type="ECO:0000256" key="8">
    <source>
        <dbReference type="ARBA" id="ARBA00023065"/>
    </source>
</evidence>
<evidence type="ECO:0000256" key="12">
    <source>
        <dbReference type="RuleBase" id="RU000679"/>
    </source>
</evidence>
<evidence type="ECO:0000256" key="3">
    <source>
        <dbReference type="ARBA" id="ARBA00022448"/>
    </source>
</evidence>
<reference evidence="13 14" key="1">
    <citation type="submission" date="2015-04" db="EMBL/GenBank/DDBJ databases">
        <authorList>
            <person name="Syromyatnikov M.Y."/>
            <person name="Popov V.N."/>
        </authorList>
    </citation>
    <scope>NUCLEOTIDE SEQUENCE [LARGE SCALE GENOMIC DNA]</scope>
</reference>
<organism evidence="13 14">
    <name type="scientific">Clunio marinus</name>
    <dbReference type="NCBI Taxonomy" id="568069"/>
    <lineage>
        <taxon>Eukaryota</taxon>
        <taxon>Metazoa</taxon>
        <taxon>Ecdysozoa</taxon>
        <taxon>Arthropoda</taxon>
        <taxon>Hexapoda</taxon>
        <taxon>Insecta</taxon>
        <taxon>Pterygota</taxon>
        <taxon>Neoptera</taxon>
        <taxon>Endopterygota</taxon>
        <taxon>Diptera</taxon>
        <taxon>Nematocera</taxon>
        <taxon>Chironomoidea</taxon>
        <taxon>Chironomidae</taxon>
        <taxon>Clunio</taxon>
    </lineage>
</organism>
<dbReference type="AlphaFoldDB" id="A0A1J1IP96"/>
<evidence type="ECO:0000256" key="11">
    <source>
        <dbReference type="ARBA" id="ARBA00023303"/>
    </source>
</evidence>
<protein>
    <submittedName>
        <fullName evidence="13">CLUMA_CG014152, isoform A</fullName>
    </submittedName>
</protein>
<evidence type="ECO:0000256" key="6">
    <source>
        <dbReference type="ARBA" id="ARBA00022989"/>
    </source>
</evidence>
<keyword evidence="3 12" id="KW-0813">Transport</keyword>
<proteinExistence type="inferred from homology"/>
<gene>
    <name evidence="13" type="primary">putative Pickpocket protein 19</name>
    <name evidence="13" type="ORF">CLUMA_CG014152</name>
</gene>
<evidence type="ECO:0000256" key="7">
    <source>
        <dbReference type="ARBA" id="ARBA00023053"/>
    </source>
</evidence>
<dbReference type="GO" id="GO:0015280">
    <property type="term" value="F:ligand-gated sodium channel activity"/>
    <property type="evidence" value="ECO:0007669"/>
    <property type="project" value="TreeGrafter"/>
</dbReference>
<dbReference type="Proteomes" id="UP000183832">
    <property type="component" value="Unassembled WGS sequence"/>
</dbReference>
<keyword evidence="8 12" id="KW-0406">Ion transport</keyword>
<evidence type="ECO:0000256" key="1">
    <source>
        <dbReference type="ARBA" id="ARBA00004141"/>
    </source>
</evidence>
<comment type="similarity">
    <text evidence="2 12">Belongs to the amiloride-sensitive sodium channel (TC 1.A.6) family.</text>
</comment>
<sequence>MKAFMHNTSLHGVKYLIDSSISVAEKVVWCLAIMLAVAATTYCCFKLHMRYQRNLLSTVFETTGFRVSDIPFAAVTLCNNNRINYNKTDSLLRKFLPNADKNQSEIFIKFLHVLQNLEYGSFDEFDVIEQDNVTFMDNFNLSEIYKFMMFDCEDFFVSCQWMRKKVKCCDIFSIQINEYGICWSFNSLSSLGTGYVNKSANFPWHVSKEGPKSALEVSLNTNPETSVNRLKITNSHPGVIVMIQHPSEWPKNARFIAVGTSTGLVIKPTVYTTSDDVQFLKPIERQCNYPVSSAHLNKFCHCSVAFFFPSFDYPECNLDYIKPVTMNEYFDDTEEGIICDCLPECSRIVYTSEATPIFDEKSIKSNLVLLDTSTMEVKR</sequence>
<dbReference type="STRING" id="568069.A0A1J1IP96"/>
<evidence type="ECO:0000256" key="10">
    <source>
        <dbReference type="ARBA" id="ARBA00023201"/>
    </source>
</evidence>
<keyword evidence="14" id="KW-1185">Reference proteome</keyword>
<dbReference type="EMBL" id="CVRI01000054">
    <property type="protein sequence ID" value="CRL00902.1"/>
    <property type="molecule type" value="Genomic_DNA"/>
</dbReference>
<dbReference type="PANTHER" id="PTHR11690">
    <property type="entry name" value="AMILORIDE-SENSITIVE SODIUM CHANNEL-RELATED"/>
    <property type="match status" value="1"/>
</dbReference>